<evidence type="ECO:0000313" key="7">
    <source>
        <dbReference type="EMBL" id="CAG2215271.1"/>
    </source>
</evidence>
<evidence type="ECO:0000256" key="2">
    <source>
        <dbReference type="ARBA" id="ARBA00022801"/>
    </source>
</evidence>
<dbReference type="InterPro" id="IPR048395">
    <property type="entry name" value="Glyco_hydro_31_C"/>
</dbReference>
<dbReference type="Gene3D" id="3.10.100.10">
    <property type="entry name" value="Mannose-Binding Protein A, subunit A"/>
    <property type="match status" value="2"/>
</dbReference>
<dbReference type="SUPFAM" id="SSF51011">
    <property type="entry name" value="Glycosyl hydrolase domain"/>
    <property type="match status" value="1"/>
</dbReference>
<dbReference type="SMART" id="SM00034">
    <property type="entry name" value="CLECT"/>
    <property type="match status" value="2"/>
</dbReference>
<dbReference type="OrthoDB" id="10070917at2759"/>
<protein>
    <submittedName>
        <fullName evidence="7">Myogenesis-regulating glycosidase</fullName>
    </submittedName>
</protein>
<feature type="signal peptide" evidence="5">
    <location>
        <begin position="1"/>
        <end position="21"/>
    </location>
</feature>
<evidence type="ECO:0000259" key="6">
    <source>
        <dbReference type="PROSITE" id="PS50041"/>
    </source>
</evidence>
<organism evidence="7 8">
    <name type="scientific">Mytilus edulis</name>
    <name type="common">Blue mussel</name>
    <dbReference type="NCBI Taxonomy" id="6550"/>
    <lineage>
        <taxon>Eukaryota</taxon>
        <taxon>Metazoa</taxon>
        <taxon>Spiralia</taxon>
        <taxon>Lophotrochozoa</taxon>
        <taxon>Mollusca</taxon>
        <taxon>Bivalvia</taxon>
        <taxon>Autobranchia</taxon>
        <taxon>Pteriomorphia</taxon>
        <taxon>Mytilida</taxon>
        <taxon>Mytiloidea</taxon>
        <taxon>Mytilidae</taxon>
        <taxon>Mytilinae</taxon>
        <taxon>Mytilus</taxon>
    </lineage>
</organism>
<dbReference type="CDD" id="cd06592">
    <property type="entry name" value="GH31_NET37"/>
    <property type="match status" value="1"/>
</dbReference>
<dbReference type="CDD" id="cd00037">
    <property type="entry name" value="CLECT"/>
    <property type="match status" value="2"/>
</dbReference>
<dbReference type="InterPro" id="IPR016187">
    <property type="entry name" value="CTDL_fold"/>
</dbReference>
<keyword evidence="8" id="KW-1185">Reference proteome</keyword>
<keyword evidence="5" id="KW-0732">Signal</keyword>
<dbReference type="Gene3D" id="3.20.20.80">
    <property type="entry name" value="Glycosidases"/>
    <property type="match status" value="1"/>
</dbReference>
<reference evidence="7" key="1">
    <citation type="submission" date="2021-03" db="EMBL/GenBank/DDBJ databases">
        <authorList>
            <person name="Bekaert M."/>
        </authorList>
    </citation>
    <scope>NUCLEOTIDE SEQUENCE</scope>
</reference>
<dbReference type="SUPFAM" id="SSF56436">
    <property type="entry name" value="C-type lectin-like"/>
    <property type="match status" value="2"/>
</dbReference>
<dbReference type="InterPro" id="IPR050985">
    <property type="entry name" value="Alpha-glycosidase_related"/>
</dbReference>
<keyword evidence="2 4" id="KW-0378">Hydrolase</keyword>
<dbReference type="Pfam" id="PF00059">
    <property type="entry name" value="Lectin_C"/>
    <property type="match status" value="2"/>
</dbReference>
<feature type="domain" description="C-type lectin" evidence="6">
    <location>
        <begin position="670"/>
        <end position="788"/>
    </location>
</feature>
<feature type="domain" description="C-type lectin" evidence="6">
    <location>
        <begin position="870"/>
        <end position="988"/>
    </location>
</feature>
<evidence type="ECO:0000313" key="8">
    <source>
        <dbReference type="Proteomes" id="UP000683360"/>
    </source>
</evidence>
<dbReference type="InterPro" id="IPR016186">
    <property type="entry name" value="C-type_lectin-like/link_sf"/>
</dbReference>
<evidence type="ECO:0000256" key="4">
    <source>
        <dbReference type="RuleBase" id="RU361185"/>
    </source>
</evidence>
<dbReference type="Pfam" id="PF01055">
    <property type="entry name" value="Glyco_hydro_31_2nd"/>
    <property type="match status" value="1"/>
</dbReference>
<evidence type="ECO:0000256" key="1">
    <source>
        <dbReference type="ARBA" id="ARBA00007806"/>
    </source>
</evidence>
<evidence type="ECO:0000256" key="3">
    <source>
        <dbReference type="ARBA" id="ARBA00023295"/>
    </source>
</evidence>
<dbReference type="GO" id="GO:0005975">
    <property type="term" value="P:carbohydrate metabolic process"/>
    <property type="evidence" value="ECO:0007669"/>
    <property type="project" value="InterPro"/>
</dbReference>
<comment type="caution">
    <text evidence="7">The sequence shown here is derived from an EMBL/GenBank/DDBJ whole genome shotgun (WGS) entry which is preliminary data.</text>
</comment>
<evidence type="ECO:0000256" key="5">
    <source>
        <dbReference type="SAM" id="SignalP"/>
    </source>
</evidence>
<dbReference type="PANTHER" id="PTHR43053:SF4">
    <property type="entry name" value="MYOGENESIS-REGULATING GLYCOSIDASE"/>
    <property type="match status" value="1"/>
</dbReference>
<dbReference type="Gene3D" id="2.60.40.1180">
    <property type="entry name" value="Golgi alpha-mannosidase II"/>
    <property type="match status" value="1"/>
</dbReference>
<dbReference type="AlphaFoldDB" id="A0A8S3S7J6"/>
<dbReference type="InterPro" id="IPR017853">
    <property type="entry name" value="GH"/>
</dbReference>
<proteinExistence type="inferred from homology"/>
<gene>
    <name evidence="7" type="ORF">MEDL_29069</name>
</gene>
<accession>A0A8S3S7J6</accession>
<sequence>MKVGLALLSLILLSAIVGIIAWQVGLNNNEEPQTADEYVVGNLHLEKYTWNFTIKNSDTDVRLSGQLSNTGSTKIVADDCGSSDNVLCLDWIGIKDLLISYNKYASAECYDIYWRTHSCSDQILLDCFDLENAHWYGGYEDWNQFWPLEQTSMNLSAFVANDSYAKRIGGVQERYFINSQGVGINISSDVPLYISINQTSDKQICLMAKYEKYPYTNIKGGYPHLNYTICIADNVRKIHDFMSASFSKPSDIPDRKLFKYPIWSTWAQYHKDINQTTVIEFASNILKYNFSHSQVEIDDDWTPKYGDMVFNVKKFPNATEMVKQLNAMGFRVTIWVHPFFNIDSLTFQEAASKFFLVRQYDSQVPALVSWWDGNAAGILDVSNKDAVHWFLHKLQYLQKTYNISSFKFDAGETNWLPNIFETAYDSPNFYPTKWAELAYASDTDVRHQEVRVGVSTQHLPVFVRMLDKNSNWENKNGLKTLINTALTFGLLGYPFVLPDMIGGNAYEGNKPDRELFIRWLEATALLPAMQFSIVPWQYDDEVVNISRKFVQLHEEYSDLIIELAEESVRTGAPIIRPLWWISPLDKECQKIDSEFLLGNNTLVAPVLEQGASSRDIYLPLGRWRASIDGLVINGPEYLRNISVKLDELPIFTHLSACPTRIRTLKHVRVYTDACLLFVEHELSWDDARKSCRSLGGDLVTVKDSAKQKFILDSLRLEHWNAANVWIGATDRAKEGDCRWIDGSQVTYGHFANGQGNNHATGFLFGGGSNEDCALIRRSDGGLWHDYPCHPIVGNMGYHYTYACEFPRTDKLVQVGSTTTFIPQNTNPYNTTITTVSTQSTTAKGTVIELEELDLSACPTRIRTLKHVRVYTDACVLFVEHELSWDDARKSCRSLGGDLVTVKDSGKEKFILDSLRLEHWNAANVWIGLTDRAKEGDWRWIDGSHVAYGHFAKGQGNNHNTGFLFAGGSNEDCALIRRSDGGLWHDYPCHPIVGNLGYHYTYACEFRK</sequence>
<dbReference type="Pfam" id="PF21365">
    <property type="entry name" value="Glyco_hydro_31_3rd"/>
    <property type="match status" value="1"/>
</dbReference>
<dbReference type="InterPro" id="IPR001304">
    <property type="entry name" value="C-type_lectin-like"/>
</dbReference>
<feature type="chain" id="PRO_5035911496" evidence="5">
    <location>
        <begin position="22"/>
        <end position="1007"/>
    </location>
</feature>
<dbReference type="SUPFAM" id="SSF51445">
    <property type="entry name" value="(Trans)glycosidases"/>
    <property type="match status" value="1"/>
</dbReference>
<name>A0A8S3S7J6_MYTED</name>
<keyword evidence="3 4" id="KW-0326">Glycosidase</keyword>
<dbReference type="Proteomes" id="UP000683360">
    <property type="component" value="Unassembled WGS sequence"/>
</dbReference>
<comment type="similarity">
    <text evidence="1 4">Belongs to the glycosyl hydrolase 31 family.</text>
</comment>
<dbReference type="InterPro" id="IPR013780">
    <property type="entry name" value="Glyco_hydro_b"/>
</dbReference>
<dbReference type="GO" id="GO:0004553">
    <property type="term" value="F:hydrolase activity, hydrolyzing O-glycosyl compounds"/>
    <property type="evidence" value="ECO:0007669"/>
    <property type="project" value="InterPro"/>
</dbReference>
<dbReference type="PROSITE" id="PS50041">
    <property type="entry name" value="C_TYPE_LECTIN_2"/>
    <property type="match status" value="2"/>
</dbReference>
<dbReference type="EMBL" id="CAJPWZ010001439">
    <property type="protein sequence ID" value="CAG2215271.1"/>
    <property type="molecule type" value="Genomic_DNA"/>
</dbReference>
<dbReference type="InterPro" id="IPR000322">
    <property type="entry name" value="Glyco_hydro_31_TIM"/>
</dbReference>
<dbReference type="PANTHER" id="PTHR43053">
    <property type="entry name" value="GLYCOSIDASE FAMILY 31"/>
    <property type="match status" value="1"/>
</dbReference>